<proteinExistence type="predicted"/>
<dbReference type="Proteomes" id="UP001488838">
    <property type="component" value="Unassembled WGS sequence"/>
</dbReference>
<feature type="non-terminal residue" evidence="2">
    <location>
        <position position="74"/>
    </location>
</feature>
<evidence type="ECO:0000313" key="3">
    <source>
        <dbReference type="Proteomes" id="UP001488838"/>
    </source>
</evidence>
<name>A0AAW0J9P9_MYOGA</name>
<comment type="caution">
    <text evidence="2">The sequence shown here is derived from an EMBL/GenBank/DDBJ whole genome shotgun (WGS) entry which is preliminary data.</text>
</comment>
<accession>A0AAW0J9P9</accession>
<evidence type="ECO:0000256" key="1">
    <source>
        <dbReference type="SAM" id="MobiDB-lite"/>
    </source>
</evidence>
<reference evidence="2 3" key="1">
    <citation type="journal article" date="2023" name="bioRxiv">
        <title>Conserved and derived expression patterns and positive selection on dental genes reveal complex evolutionary context of ever-growing rodent molars.</title>
        <authorList>
            <person name="Calamari Z.T."/>
            <person name="Song A."/>
            <person name="Cohen E."/>
            <person name="Akter M."/>
            <person name="Roy R.D."/>
            <person name="Hallikas O."/>
            <person name="Christensen M.M."/>
            <person name="Li P."/>
            <person name="Marangoni P."/>
            <person name="Jernvall J."/>
            <person name="Klein O.D."/>
        </authorList>
    </citation>
    <scope>NUCLEOTIDE SEQUENCE [LARGE SCALE GENOMIC DNA]</scope>
    <source>
        <strain evidence="2">V071</strain>
    </source>
</reference>
<sequence length="74" mass="8179">MTDNPTSLPVLQACSFSLWIMRSKGHVDQYAVPVNIIMGLSRKHSEHGNSQGQGQSHQKAASNRRTTVFEMPSP</sequence>
<evidence type="ECO:0000313" key="2">
    <source>
        <dbReference type="EMBL" id="KAK7823345.1"/>
    </source>
</evidence>
<organism evidence="2 3">
    <name type="scientific">Myodes glareolus</name>
    <name type="common">Bank vole</name>
    <name type="synonym">Clethrionomys glareolus</name>
    <dbReference type="NCBI Taxonomy" id="447135"/>
    <lineage>
        <taxon>Eukaryota</taxon>
        <taxon>Metazoa</taxon>
        <taxon>Chordata</taxon>
        <taxon>Craniata</taxon>
        <taxon>Vertebrata</taxon>
        <taxon>Euteleostomi</taxon>
        <taxon>Mammalia</taxon>
        <taxon>Eutheria</taxon>
        <taxon>Euarchontoglires</taxon>
        <taxon>Glires</taxon>
        <taxon>Rodentia</taxon>
        <taxon>Myomorpha</taxon>
        <taxon>Muroidea</taxon>
        <taxon>Cricetidae</taxon>
        <taxon>Arvicolinae</taxon>
        <taxon>Myodes</taxon>
    </lineage>
</organism>
<dbReference type="AlphaFoldDB" id="A0AAW0J9P9"/>
<feature type="compositionally biased region" description="Low complexity" evidence="1">
    <location>
        <begin position="48"/>
        <end position="58"/>
    </location>
</feature>
<feature type="region of interest" description="Disordered" evidence="1">
    <location>
        <begin position="42"/>
        <end position="74"/>
    </location>
</feature>
<protein>
    <submittedName>
        <fullName evidence="2">Uncharacterized protein</fullName>
    </submittedName>
</protein>
<dbReference type="EMBL" id="JBBHLL010000053">
    <property type="protein sequence ID" value="KAK7823345.1"/>
    <property type="molecule type" value="Genomic_DNA"/>
</dbReference>
<keyword evidence="3" id="KW-1185">Reference proteome</keyword>
<gene>
    <name evidence="2" type="ORF">U0070_007687</name>
</gene>